<evidence type="ECO:0000313" key="4">
    <source>
        <dbReference type="EMBL" id="CAK4034142.1"/>
    </source>
</evidence>
<keyword evidence="2" id="KW-0560">Oxidoreductase</keyword>
<evidence type="ECO:0000256" key="2">
    <source>
        <dbReference type="ARBA" id="ARBA00023002"/>
    </source>
</evidence>
<dbReference type="PANTHER" id="PTHR43245:SF51">
    <property type="entry name" value="SHORT CHAIN DEHYDROGENASE_REDUCTASE FAMILY 42E, MEMBER 2"/>
    <property type="match status" value="1"/>
</dbReference>
<proteinExistence type="inferred from homology"/>
<evidence type="ECO:0000313" key="5">
    <source>
        <dbReference type="Proteomes" id="UP001296104"/>
    </source>
</evidence>
<dbReference type="GO" id="GO:0016616">
    <property type="term" value="F:oxidoreductase activity, acting on the CH-OH group of donors, NAD or NADP as acceptor"/>
    <property type="evidence" value="ECO:0007669"/>
    <property type="project" value="InterPro"/>
</dbReference>
<reference evidence="4" key="1">
    <citation type="submission" date="2023-11" db="EMBL/GenBank/DDBJ databases">
        <authorList>
            <person name="Alioto T."/>
            <person name="Alioto T."/>
            <person name="Gomez Garrido J."/>
        </authorList>
    </citation>
    <scope>NUCLEOTIDE SEQUENCE</scope>
</reference>
<dbReference type="Gene3D" id="3.40.50.720">
    <property type="entry name" value="NAD(P)-binding Rossmann-like Domain"/>
    <property type="match status" value="1"/>
</dbReference>
<accession>A0AAI8Z844</accession>
<dbReference type="Proteomes" id="UP001296104">
    <property type="component" value="Unassembled WGS sequence"/>
</dbReference>
<dbReference type="InterPro" id="IPR002225">
    <property type="entry name" value="3Beta_OHSteriod_DH/Estase"/>
</dbReference>
<evidence type="ECO:0000259" key="3">
    <source>
        <dbReference type="Pfam" id="PF01073"/>
    </source>
</evidence>
<feature type="domain" description="3-beta hydroxysteroid dehydrogenase/isomerase" evidence="3">
    <location>
        <begin position="20"/>
        <end position="287"/>
    </location>
</feature>
<dbReference type="InterPro" id="IPR050177">
    <property type="entry name" value="Lipid_A_modif_metabolic_enz"/>
</dbReference>
<comment type="caution">
    <text evidence="4">The sequence shown here is derived from an EMBL/GenBank/DDBJ whole genome shotgun (WGS) entry which is preliminary data.</text>
</comment>
<organism evidence="4 5">
    <name type="scientific">Lecanosticta acicola</name>
    <dbReference type="NCBI Taxonomy" id="111012"/>
    <lineage>
        <taxon>Eukaryota</taxon>
        <taxon>Fungi</taxon>
        <taxon>Dikarya</taxon>
        <taxon>Ascomycota</taxon>
        <taxon>Pezizomycotina</taxon>
        <taxon>Dothideomycetes</taxon>
        <taxon>Dothideomycetidae</taxon>
        <taxon>Mycosphaerellales</taxon>
        <taxon>Mycosphaerellaceae</taxon>
        <taxon>Lecanosticta</taxon>
    </lineage>
</organism>
<dbReference type="GO" id="GO:0006694">
    <property type="term" value="P:steroid biosynthetic process"/>
    <property type="evidence" value="ECO:0007669"/>
    <property type="project" value="InterPro"/>
</dbReference>
<keyword evidence="5" id="KW-1185">Reference proteome</keyword>
<protein>
    <submittedName>
        <fullName evidence="4">C-3 sterol dehydrogenase C-4 decarboxylase family</fullName>
    </submittedName>
</protein>
<comment type="similarity">
    <text evidence="1">Belongs to the 3-beta-HSD family.</text>
</comment>
<dbReference type="PANTHER" id="PTHR43245">
    <property type="entry name" value="BIFUNCTIONAL POLYMYXIN RESISTANCE PROTEIN ARNA"/>
    <property type="match status" value="1"/>
</dbReference>
<name>A0AAI8Z844_9PEZI</name>
<sequence length="383" mass="42312">MAQQNALAAKLQSHPLGRVLVTGGSGGLANQILMLLSSRQVTSQLHSVDLREPVEPVSKVQYHCVDLTNEGSMRDLLRKVKPTVVIHCASPRYDASVEAMQKVNIEGTRVLVDAAEESGVAAFVYTSSASVISDGRTDLKGANETYPLVTGGNQPEFYVRTKALAETYVLSRNRPADHPSFVTCALRPSGIFGVGDSWVLPGILEAYDRGQTKVQLGDNNNLFEFTENTNVAHAHHLAAAALLQQSSASMDPSKEMRVDGEAFFITNDEPIPFWDFTRLAWKYAGDKTQPQEIWIISRTWAMVIAGLLEWICWLLRLGDPPLTRQKVRLSCMTRYYSVEKAKHRLGYRPLIGVREGLRRGIENCLKRSEDAGRKKSIGDAAGD</sequence>
<dbReference type="SUPFAM" id="SSF51735">
    <property type="entry name" value="NAD(P)-binding Rossmann-fold domains"/>
    <property type="match status" value="1"/>
</dbReference>
<dbReference type="InterPro" id="IPR036291">
    <property type="entry name" value="NAD(P)-bd_dom_sf"/>
</dbReference>
<evidence type="ECO:0000256" key="1">
    <source>
        <dbReference type="ARBA" id="ARBA00009219"/>
    </source>
</evidence>
<dbReference type="Pfam" id="PF01073">
    <property type="entry name" value="3Beta_HSD"/>
    <property type="match status" value="1"/>
</dbReference>
<gene>
    <name evidence="4" type="ORF">LECACI_7A009300</name>
</gene>
<dbReference type="EMBL" id="CAVMBE010000106">
    <property type="protein sequence ID" value="CAK4034142.1"/>
    <property type="molecule type" value="Genomic_DNA"/>
</dbReference>
<dbReference type="AlphaFoldDB" id="A0AAI8Z844"/>